<dbReference type="Pfam" id="PF05193">
    <property type="entry name" value="Peptidase_M16_C"/>
    <property type="match status" value="1"/>
</dbReference>
<keyword evidence="5" id="KW-1185">Reference proteome</keyword>
<dbReference type="InterPro" id="IPR011765">
    <property type="entry name" value="Pept_M16_N"/>
</dbReference>
<evidence type="ECO:0000313" key="4">
    <source>
        <dbReference type="EMBL" id="MFC6440796.1"/>
    </source>
</evidence>
<dbReference type="SUPFAM" id="SSF63411">
    <property type="entry name" value="LuxS/MPP-like metallohydrolase"/>
    <property type="match status" value="2"/>
</dbReference>
<dbReference type="InterPro" id="IPR011249">
    <property type="entry name" value="Metalloenz_LuxS/M16"/>
</dbReference>
<proteinExistence type="predicted"/>
<reference evidence="5" key="1">
    <citation type="journal article" date="2019" name="Int. J. Syst. Evol. Microbiol.">
        <title>The Global Catalogue of Microorganisms (GCM) 10K type strain sequencing project: providing services to taxonomists for standard genome sequencing and annotation.</title>
        <authorList>
            <consortium name="The Broad Institute Genomics Platform"/>
            <consortium name="The Broad Institute Genome Sequencing Center for Infectious Disease"/>
            <person name="Wu L."/>
            <person name="Ma J."/>
        </authorList>
    </citation>
    <scope>NUCLEOTIDE SEQUENCE [LARGE SCALE GENOMIC DNA]</scope>
    <source>
        <strain evidence="5">CGMCC 1.16031</strain>
    </source>
</reference>
<feature type="signal peptide" evidence="1">
    <location>
        <begin position="1"/>
        <end position="21"/>
    </location>
</feature>
<dbReference type="Pfam" id="PF00675">
    <property type="entry name" value="Peptidase_M16"/>
    <property type="match status" value="1"/>
</dbReference>
<feature type="domain" description="Peptidase M16 C-terminal" evidence="3">
    <location>
        <begin position="191"/>
        <end position="366"/>
    </location>
</feature>
<dbReference type="Gene3D" id="3.30.830.10">
    <property type="entry name" value="Metalloenzyme, LuxS/M16 peptidase-like"/>
    <property type="match status" value="2"/>
</dbReference>
<evidence type="ECO:0000256" key="1">
    <source>
        <dbReference type="SAM" id="SignalP"/>
    </source>
</evidence>
<comment type="caution">
    <text evidence="4">The sequence shown here is derived from an EMBL/GenBank/DDBJ whole genome shotgun (WGS) entry which is preliminary data.</text>
</comment>
<dbReference type="PANTHER" id="PTHR11851">
    <property type="entry name" value="METALLOPROTEASE"/>
    <property type="match status" value="1"/>
</dbReference>
<accession>A0ABW1XLW4</accession>
<dbReference type="InterPro" id="IPR007863">
    <property type="entry name" value="Peptidase_M16_C"/>
</dbReference>
<dbReference type="EMBL" id="JBHSUS010000001">
    <property type="protein sequence ID" value="MFC6440796.1"/>
    <property type="molecule type" value="Genomic_DNA"/>
</dbReference>
<name>A0ABW1XLW4_9ALTE</name>
<evidence type="ECO:0000313" key="5">
    <source>
        <dbReference type="Proteomes" id="UP001596364"/>
    </source>
</evidence>
<dbReference type="RefSeq" id="WP_131259709.1">
    <property type="nucleotide sequence ID" value="NZ_JBHSUS010000001.1"/>
</dbReference>
<dbReference type="Proteomes" id="UP001596364">
    <property type="component" value="Unassembled WGS sequence"/>
</dbReference>
<organism evidence="4 5">
    <name type="scientific">Pseudobowmanella zhangzhouensis</name>
    <dbReference type="NCBI Taxonomy" id="1537679"/>
    <lineage>
        <taxon>Bacteria</taxon>
        <taxon>Pseudomonadati</taxon>
        <taxon>Pseudomonadota</taxon>
        <taxon>Gammaproteobacteria</taxon>
        <taxon>Alteromonadales</taxon>
        <taxon>Alteromonadaceae</taxon>
    </lineage>
</organism>
<dbReference type="PANTHER" id="PTHR11851:SF224">
    <property type="entry name" value="PROCESSING PROTEASE"/>
    <property type="match status" value="1"/>
</dbReference>
<feature type="domain" description="Peptidase M16 N-terminal" evidence="2">
    <location>
        <begin position="44"/>
        <end position="182"/>
    </location>
</feature>
<evidence type="ECO:0000259" key="2">
    <source>
        <dbReference type="Pfam" id="PF00675"/>
    </source>
</evidence>
<protein>
    <submittedName>
        <fullName evidence="4">M16 family metallopeptidase</fullName>
    </submittedName>
</protein>
<keyword evidence="1" id="KW-0732">Signal</keyword>
<sequence length="460" mass="49845">MNRIGKTLFSVVCLLAGSVQAAEFSLPKYEKLTLENGLTVYLMEQHEVPLISAGVVVKAGAVQDDKAGQAEMTASALLLGSGTLNREAFQAKLDFVGASISSGSGLEGSVVNASFMAKDTDLVLGLLADALLKPTFSADEFNAYQQRQLAGLQQAQESPKAVINDYFNKLMFGDHPYGNEVSGSIASVKAMSLEDIKAFYNTWYQPNNAAISVVGDFDSTTMAASLRKLFGKWQGKTAAFDVPAVLSAPTKARVLLVNKGDARESTFMIGGPGISRSNPDYVALSVINTILGGRFTSWLNDELRVNAGLTYGARSGFSAYSKAGSFYISTFTQTATTEAAMDLALKTYSRLWEQGIDSATLESAKAYVKGQFPPRYERASSLRSLLADMFIYGFDERFINTFNEQVNALDTKKAAELVKQYFPKENLQFVVIGNAAEVKPVVSKYGQLTERDISAEQIKL</sequence>
<feature type="chain" id="PRO_5046164526" evidence="1">
    <location>
        <begin position="22"/>
        <end position="460"/>
    </location>
</feature>
<gene>
    <name evidence="4" type="ORF">ACFP85_11640</name>
</gene>
<evidence type="ECO:0000259" key="3">
    <source>
        <dbReference type="Pfam" id="PF05193"/>
    </source>
</evidence>
<dbReference type="InterPro" id="IPR050361">
    <property type="entry name" value="MPP/UQCRC_Complex"/>
</dbReference>